<dbReference type="AlphaFoldDB" id="A0AA40C2K1"/>
<organism evidence="1 2">
    <name type="scientific">Immersiella caudata</name>
    <dbReference type="NCBI Taxonomy" id="314043"/>
    <lineage>
        <taxon>Eukaryota</taxon>
        <taxon>Fungi</taxon>
        <taxon>Dikarya</taxon>
        <taxon>Ascomycota</taxon>
        <taxon>Pezizomycotina</taxon>
        <taxon>Sordariomycetes</taxon>
        <taxon>Sordariomycetidae</taxon>
        <taxon>Sordariales</taxon>
        <taxon>Lasiosphaeriaceae</taxon>
        <taxon>Immersiella</taxon>
    </lineage>
</organism>
<comment type="caution">
    <text evidence="1">The sequence shown here is derived from an EMBL/GenBank/DDBJ whole genome shotgun (WGS) entry which is preliminary data.</text>
</comment>
<evidence type="ECO:0000313" key="1">
    <source>
        <dbReference type="EMBL" id="KAK0622504.1"/>
    </source>
</evidence>
<evidence type="ECO:0000313" key="2">
    <source>
        <dbReference type="Proteomes" id="UP001175000"/>
    </source>
</evidence>
<dbReference type="Proteomes" id="UP001175000">
    <property type="component" value="Unassembled WGS sequence"/>
</dbReference>
<sequence>MDIEKLRLNYLACDAVQEESLRQLELLLKCLAIISEIESIVCQISDARYHEKNEDTPDWLNAELDMLSKRRRMASLRKAPRSDIMSQIRESEETISKAIHRSQNNMVLKIERKLETLSG</sequence>
<gene>
    <name evidence="1" type="ORF">B0T14DRAFT_563953</name>
</gene>
<proteinExistence type="predicted"/>
<reference evidence="1" key="1">
    <citation type="submission" date="2023-06" db="EMBL/GenBank/DDBJ databases">
        <title>Genome-scale phylogeny and comparative genomics of the fungal order Sordariales.</title>
        <authorList>
            <consortium name="Lawrence Berkeley National Laboratory"/>
            <person name="Hensen N."/>
            <person name="Bonometti L."/>
            <person name="Westerberg I."/>
            <person name="Brannstrom I.O."/>
            <person name="Guillou S."/>
            <person name="Cros-Aarteil S."/>
            <person name="Calhoun S."/>
            <person name="Haridas S."/>
            <person name="Kuo A."/>
            <person name="Mondo S."/>
            <person name="Pangilinan J."/>
            <person name="Riley R."/>
            <person name="Labutti K."/>
            <person name="Andreopoulos B."/>
            <person name="Lipzen A."/>
            <person name="Chen C."/>
            <person name="Yanf M."/>
            <person name="Daum C."/>
            <person name="Ng V."/>
            <person name="Clum A."/>
            <person name="Steindorff A."/>
            <person name="Ohm R."/>
            <person name="Martin F."/>
            <person name="Silar P."/>
            <person name="Natvig D."/>
            <person name="Lalanne C."/>
            <person name="Gautier V."/>
            <person name="Ament-Velasquez S.L."/>
            <person name="Kruys A."/>
            <person name="Hutchinson M.I."/>
            <person name="Powell A.J."/>
            <person name="Barry K."/>
            <person name="Miller A.N."/>
            <person name="Grigoriev I.V."/>
            <person name="Debuchy R."/>
            <person name="Gladieux P."/>
            <person name="Thoren M.H."/>
            <person name="Johannesson H."/>
        </authorList>
    </citation>
    <scope>NUCLEOTIDE SEQUENCE</scope>
    <source>
        <strain evidence="1">CBS 606.72</strain>
    </source>
</reference>
<name>A0AA40C2K1_9PEZI</name>
<accession>A0AA40C2K1</accession>
<protein>
    <submittedName>
        <fullName evidence="1">Uncharacterized protein</fullName>
    </submittedName>
</protein>
<keyword evidence="2" id="KW-1185">Reference proteome</keyword>
<dbReference type="EMBL" id="JAULSU010000003">
    <property type="protein sequence ID" value="KAK0622504.1"/>
    <property type="molecule type" value="Genomic_DNA"/>
</dbReference>